<evidence type="ECO:0000313" key="1">
    <source>
        <dbReference type="EMBL" id="MWN20734.1"/>
    </source>
</evidence>
<proteinExistence type="predicted"/>
<dbReference type="Proteomes" id="UP000321298">
    <property type="component" value="Chromosome"/>
</dbReference>
<evidence type="ECO:0000313" key="4">
    <source>
        <dbReference type="Proteomes" id="UP000478636"/>
    </source>
</evidence>
<dbReference type="STRING" id="1246.BCR17_01985"/>
<name>A0A1B1ZZS8_LEULA</name>
<evidence type="ECO:0000313" key="3">
    <source>
        <dbReference type="Proteomes" id="UP000321298"/>
    </source>
</evidence>
<sequence>MENTVELTADMLVVTPVGITKIAALKEAVRVPRAHVVGASIDAGILKEKKGLRMPGTAIPGYWAGTFRKTGEETFFNIKQTSEPVVIQLKDERYTRLVIGVAQPRELVNQINNWVAGHD</sequence>
<keyword evidence="3" id="KW-1185">Reference proteome</keyword>
<protein>
    <recommendedName>
        <fullName evidence="5">Bacterial Pleckstrin homology domain-containing protein</fullName>
    </recommendedName>
</protein>
<organism evidence="1 4">
    <name type="scientific">Leuconostoc lactis</name>
    <dbReference type="NCBI Taxonomy" id="1246"/>
    <lineage>
        <taxon>Bacteria</taxon>
        <taxon>Bacillati</taxon>
        <taxon>Bacillota</taxon>
        <taxon>Bacilli</taxon>
        <taxon>Lactobacillales</taxon>
        <taxon>Lactobacillaceae</taxon>
        <taxon>Leuconostoc</taxon>
    </lineage>
</organism>
<dbReference type="GeneID" id="66530819"/>
<accession>A0A1B1ZZS8</accession>
<dbReference type="AlphaFoldDB" id="A0A1B1ZZS8"/>
<gene>
    <name evidence="2" type="ORF">FGL83_01345</name>
    <name evidence="1" type="ORF">GQS40_03480</name>
</gene>
<dbReference type="EMBL" id="WSZI01000013">
    <property type="protein sequence ID" value="MWN20734.1"/>
    <property type="molecule type" value="Genomic_DNA"/>
</dbReference>
<dbReference type="RefSeq" id="WP_068850531.1">
    <property type="nucleotide sequence ID" value="NZ_CP016598.1"/>
</dbReference>
<dbReference type="KEGG" id="llf:BCR17_01985"/>
<evidence type="ECO:0008006" key="5">
    <source>
        <dbReference type="Google" id="ProtNLM"/>
    </source>
</evidence>
<dbReference type="Proteomes" id="UP000478636">
    <property type="component" value="Unassembled WGS sequence"/>
</dbReference>
<dbReference type="EMBL" id="CP042387">
    <property type="protein sequence ID" value="QEA43433.1"/>
    <property type="molecule type" value="Genomic_DNA"/>
</dbReference>
<reference evidence="2 3" key="1">
    <citation type="submission" date="2019-06" db="EMBL/GenBank/DDBJ databases">
        <title>Genome analyses of bacteria isolated from kimchi.</title>
        <authorList>
            <person name="Lee S."/>
            <person name="Ahn S."/>
            <person name="Roh S."/>
        </authorList>
    </citation>
    <scope>NUCLEOTIDE SEQUENCE [LARGE SCALE GENOMIC DNA]</scope>
    <source>
        <strain evidence="2 3">CBA3625</strain>
    </source>
</reference>
<reference evidence="1 4" key="2">
    <citation type="submission" date="2019-12" db="EMBL/GenBank/DDBJ databases">
        <title>Complete genome sequence of Leuconostoc lactis strain AVN1 provides insights into metabolic potential.</title>
        <authorList>
            <person name="Besrour N."/>
            <person name="Najjari A."/>
            <person name="Fhoula I."/>
            <person name="Jaballah S."/>
            <person name="Klibi N."/>
            <person name="Ouzari H.I."/>
        </authorList>
    </citation>
    <scope>NUCLEOTIDE SEQUENCE [LARGE SCALE GENOMIC DNA]</scope>
    <source>
        <strain evidence="1 4">AVN1</strain>
    </source>
</reference>
<evidence type="ECO:0000313" key="2">
    <source>
        <dbReference type="EMBL" id="QEA43433.1"/>
    </source>
</evidence>